<accession>A0A419W475</accession>
<dbReference type="RefSeq" id="WP_120271663.1">
    <property type="nucleotide sequence ID" value="NZ_RAPN01000001.1"/>
</dbReference>
<dbReference type="OrthoDB" id="9802264at2"/>
<dbReference type="CDD" id="cd03255">
    <property type="entry name" value="ABC_MJ0796_LolCDE_FtsE"/>
    <property type="match status" value="1"/>
</dbReference>
<dbReference type="PROSITE" id="PS00211">
    <property type="entry name" value="ABC_TRANSPORTER_1"/>
    <property type="match status" value="1"/>
</dbReference>
<dbReference type="Proteomes" id="UP000283387">
    <property type="component" value="Unassembled WGS sequence"/>
</dbReference>
<dbReference type="AlphaFoldDB" id="A0A419W475"/>
<feature type="domain" description="ABC transporter" evidence="6">
    <location>
        <begin position="10"/>
        <end position="228"/>
    </location>
</feature>
<keyword evidence="7" id="KW-0449">Lipoprotein</keyword>
<protein>
    <submittedName>
        <fullName evidence="7">Lipoprotein-releasing system ATP-binding protein</fullName>
    </submittedName>
</protein>
<dbReference type="FunFam" id="3.40.50.300:FF:000032">
    <property type="entry name" value="Export ABC transporter ATP-binding protein"/>
    <property type="match status" value="1"/>
</dbReference>
<dbReference type="InterPro" id="IPR017871">
    <property type="entry name" value="ABC_transporter-like_CS"/>
</dbReference>
<dbReference type="EMBL" id="RAPN01000001">
    <property type="protein sequence ID" value="RKD90246.1"/>
    <property type="molecule type" value="Genomic_DNA"/>
</dbReference>
<evidence type="ECO:0000256" key="4">
    <source>
        <dbReference type="ARBA" id="ARBA00022967"/>
    </source>
</evidence>
<keyword evidence="8" id="KW-1185">Reference proteome</keyword>
<evidence type="ECO:0000256" key="2">
    <source>
        <dbReference type="ARBA" id="ARBA00022741"/>
    </source>
</evidence>
<keyword evidence="1" id="KW-0813">Transport</keyword>
<dbReference type="GO" id="GO:0016887">
    <property type="term" value="F:ATP hydrolysis activity"/>
    <property type="evidence" value="ECO:0007669"/>
    <property type="project" value="InterPro"/>
</dbReference>
<keyword evidence="2" id="KW-0547">Nucleotide-binding</keyword>
<evidence type="ECO:0000256" key="5">
    <source>
        <dbReference type="ARBA" id="ARBA00038388"/>
    </source>
</evidence>
<dbReference type="SUPFAM" id="SSF52540">
    <property type="entry name" value="P-loop containing nucleoside triphosphate hydrolases"/>
    <property type="match status" value="1"/>
</dbReference>
<dbReference type="PANTHER" id="PTHR42798">
    <property type="entry name" value="LIPOPROTEIN-RELEASING SYSTEM ATP-BINDING PROTEIN LOLD"/>
    <property type="match status" value="1"/>
</dbReference>
<dbReference type="InterPro" id="IPR027417">
    <property type="entry name" value="P-loop_NTPase"/>
</dbReference>
<dbReference type="PANTHER" id="PTHR42798:SF7">
    <property type="entry name" value="ALPHA-D-RIBOSE 1-METHYLPHOSPHONATE 5-TRIPHOSPHATE SYNTHASE SUBUNIT PHNL"/>
    <property type="match status" value="1"/>
</dbReference>
<evidence type="ECO:0000256" key="3">
    <source>
        <dbReference type="ARBA" id="ARBA00022840"/>
    </source>
</evidence>
<dbReference type="InterPro" id="IPR003593">
    <property type="entry name" value="AAA+_ATPase"/>
</dbReference>
<evidence type="ECO:0000313" key="8">
    <source>
        <dbReference type="Proteomes" id="UP000283387"/>
    </source>
</evidence>
<dbReference type="PROSITE" id="PS50893">
    <property type="entry name" value="ABC_TRANSPORTER_2"/>
    <property type="match status" value="1"/>
</dbReference>
<dbReference type="GO" id="GO:0098796">
    <property type="term" value="C:membrane protein complex"/>
    <property type="evidence" value="ECO:0007669"/>
    <property type="project" value="UniProtKB-ARBA"/>
</dbReference>
<keyword evidence="4" id="KW-1278">Translocase</keyword>
<proteinExistence type="inferred from homology"/>
<keyword evidence="3 7" id="KW-0067">ATP-binding</keyword>
<gene>
    <name evidence="7" type="ORF">BC643_0582</name>
</gene>
<dbReference type="InterPro" id="IPR017911">
    <property type="entry name" value="MacB-like_ATP-bd"/>
</dbReference>
<evidence type="ECO:0000256" key="1">
    <source>
        <dbReference type="ARBA" id="ARBA00022448"/>
    </source>
</evidence>
<reference evidence="7 8" key="1">
    <citation type="submission" date="2018-09" db="EMBL/GenBank/DDBJ databases">
        <title>Genomic Encyclopedia of Archaeal and Bacterial Type Strains, Phase II (KMG-II): from individual species to whole genera.</title>
        <authorList>
            <person name="Goeker M."/>
        </authorList>
    </citation>
    <scope>NUCLEOTIDE SEQUENCE [LARGE SCALE GENOMIC DNA]</scope>
    <source>
        <strain evidence="7 8">DSM 27148</strain>
    </source>
</reference>
<dbReference type="Pfam" id="PF00005">
    <property type="entry name" value="ABC_tran"/>
    <property type="match status" value="1"/>
</dbReference>
<comment type="similarity">
    <text evidence="5">Belongs to the ABC transporter superfamily. Macrolide exporter (TC 3.A.1.122) family.</text>
</comment>
<evidence type="ECO:0000313" key="7">
    <source>
        <dbReference type="EMBL" id="RKD90246.1"/>
    </source>
</evidence>
<sequence>METTKTTSALRVQNLIKYFHDPKTFQVIKGVSFDVQKGEFLSIIGKSGSGKSTLLYVLSTMDTDYEGRLEFNGELLTGRSQNQLAAFRNEHIGFVFQFHYLLPEFSALQNVMLPALKLGKDSVEEIEHRAYENLKLLDLEQEALKKANKLSGGQQQRVAIARALINQPSIIMGDEPTGNLDSKNSLVVQDIFRNLAREFGQTIICVTHDNDFARNTDRTIEMADGNILY</sequence>
<dbReference type="SMART" id="SM00382">
    <property type="entry name" value="AAA"/>
    <property type="match status" value="1"/>
</dbReference>
<dbReference type="GO" id="GO:0022857">
    <property type="term" value="F:transmembrane transporter activity"/>
    <property type="evidence" value="ECO:0007669"/>
    <property type="project" value="UniProtKB-ARBA"/>
</dbReference>
<name>A0A419W475_9BACT</name>
<comment type="caution">
    <text evidence="7">The sequence shown here is derived from an EMBL/GenBank/DDBJ whole genome shotgun (WGS) entry which is preliminary data.</text>
</comment>
<dbReference type="Gene3D" id="3.40.50.300">
    <property type="entry name" value="P-loop containing nucleotide triphosphate hydrolases"/>
    <property type="match status" value="1"/>
</dbReference>
<evidence type="ECO:0000259" key="6">
    <source>
        <dbReference type="PROSITE" id="PS50893"/>
    </source>
</evidence>
<organism evidence="7 8">
    <name type="scientific">Mangrovibacterium diazotrophicum</name>
    <dbReference type="NCBI Taxonomy" id="1261403"/>
    <lineage>
        <taxon>Bacteria</taxon>
        <taxon>Pseudomonadati</taxon>
        <taxon>Bacteroidota</taxon>
        <taxon>Bacteroidia</taxon>
        <taxon>Marinilabiliales</taxon>
        <taxon>Prolixibacteraceae</taxon>
        <taxon>Mangrovibacterium</taxon>
    </lineage>
</organism>
<dbReference type="GO" id="GO:0005524">
    <property type="term" value="F:ATP binding"/>
    <property type="evidence" value="ECO:0007669"/>
    <property type="project" value="UniProtKB-KW"/>
</dbReference>
<dbReference type="InterPro" id="IPR003439">
    <property type="entry name" value="ABC_transporter-like_ATP-bd"/>
</dbReference>